<keyword evidence="5" id="KW-0539">Nucleus</keyword>
<evidence type="ECO:0000313" key="7">
    <source>
        <dbReference type="Proteomes" id="UP001159042"/>
    </source>
</evidence>
<evidence type="ECO:0000256" key="4">
    <source>
        <dbReference type="ARBA" id="ARBA00022833"/>
    </source>
</evidence>
<sequence length="208" mass="23782">MDICHLLIRMFCFDQRHTSQNLCEELQRVTTKWDISQKVHAVTTDNAANVVNSVKLAGLSHIPCFAHTLNLVVQSSLKEIENIRRKVKSTVEHFHRSTQANAKFFTIQKQMNSDSDSIPLKLKNDVVTRWNSTFYMFERIIKLKEPLTATIGLLHSPVELLLPLEWTALEESCKILKPFEQVTSEMSAEKTVTLSKVINIVRGLVSFT</sequence>
<evidence type="ECO:0000256" key="2">
    <source>
        <dbReference type="ARBA" id="ARBA00022723"/>
    </source>
</evidence>
<keyword evidence="7" id="KW-1185">Reference proteome</keyword>
<gene>
    <name evidence="6" type="ORF">NQ315_011345</name>
</gene>
<dbReference type="PANTHER" id="PTHR46481:SF10">
    <property type="entry name" value="ZINC FINGER BED DOMAIN-CONTAINING PROTEIN 39"/>
    <property type="match status" value="1"/>
</dbReference>
<protein>
    <recommendedName>
        <fullName evidence="8">Zinc finger BED domain-containing protein 4</fullName>
    </recommendedName>
</protein>
<evidence type="ECO:0000256" key="1">
    <source>
        <dbReference type="ARBA" id="ARBA00004123"/>
    </source>
</evidence>
<proteinExistence type="predicted"/>
<evidence type="ECO:0000256" key="3">
    <source>
        <dbReference type="ARBA" id="ARBA00022771"/>
    </source>
</evidence>
<dbReference type="SUPFAM" id="SSF53098">
    <property type="entry name" value="Ribonuclease H-like"/>
    <property type="match status" value="1"/>
</dbReference>
<comment type="subcellular location">
    <subcellularLocation>
        <location evidence="1">Nucleus</location>
    </subcellularLocation>
</comment>
<reference evidence="6 7" key="1">
    <citation type="journal article" date="2023" name="Insect Mol. Biol.">
        <title>Genome sequencing provides insights into the evolution of gene families encoding plant cell wall-degrading enzymes in longhorned beetles.</title>
        <authorList>
            <person name="Shin N.R."/>
            <person name="Okamura Y."/>
            <person name="Kirsch R."/>
            <person name="Pauchet Y."/>
        </authorList>
    </citation>
    <scope>NUCLEOTIDE SEQUENCE [LARGE SCALE GENOMIC DNA]</scope>
    <source>
        <strain evidence="6">EAD_L_NR</strain>
    </source>
</reference>
<dbReference type="GO" id="GO:0005634">
    <property type="term" value="C:nucleus"/>
    <property type="evidence" value="ECO:0007669"/>
    <property type="project" value="UniProtKB-SubCell"/>
</dbReference>
<evidence type="ECO:0008006" key="8">
    <source>
        <dbReference type="Google" id="ProtNLM"/>
    </source>
</evidence>
<dbReference type="EMBL" id="JANEYG010000074">
    <property type="protein sequence ID" value="KAJ8914357.1"/>
    <property type="molecule type" value="Genomic_DNA"/>
</dbReference>
<dbReference type="InterPro" id="IPR052035">
    <property type="entry name" value="ZnF_BED_domain_contain"/>
</dbReference>
<accession>A0AAV8VJ25</accession>
<keyword evidence="3" id="KW-0863">Zinc-finger</keyword>
<dbReference type="GO" id="GO:0008270">
    <property type="term" value="F:zinc ion binding"/>
    <property type="evidence" value="ECO:0007669"/>
    <property type="project" value="UniProtKB-KW"/>
</dbReference>
<keyword evidence="2" id="KW-0479">Metal-binding</keyword>
<evidence type="ECO:0000313" key="6">
    <source>
        <dbReference type="EMBL" id="KAJ8914357.1"/>
    </source>
</evidence>
<dbReference type="PANTHER" id="PTHR46481">
    <property type="entry name" value="ZINC FINGER BED DOMAIN-CONTAINING PROTEIN 4"/>
    <property type="match status" value="1"/>
</dbReference>
<keyword evidence="4" id="KW-0862">Zinc</keyword>
<organism evidence="6 7">
    <name type="scientific">Exocentrus adspersus</name>
    <dbReference type="NCBI Taxonomy" id="1586481"/>
    <lineage>
        <taxon>Eukaryota</taxon>
        <taxon>Metazoa</taxon>
        <taxon>Ecdysozoa</taxon>
        <taxon>Arthropoda</taxon>
        <taxon>Hexapoda</taxon>
        <taxon>Insecta</taxon>
        <taxon>Pterygota</taxon>
        <taxon>Neoptera</taxon>
        <taxon>Endopterygota</taxon>
        <taxon>Coleoptera</taxon>
        <taxon>Polyphaga</taxon>
        <taxon>Cucujiformia</taxon>
        <taxon>Chrysomeloidea</taxon>
        <taxon>Cerambycidae</taxon>
        <taxon>Lamiinae</taxon>
        <taxon>Acanthocinini</taxon>
        <taxon>Exocentrus</taxon>
    </lineage>
</organism>
<name>A0AAV8VJ25_9CUCU</name>
<dbReference type="InterPro" id="IPR012337">
    <property type="entry name" value="RNaseH-like_sf"/>
</dbReference>
<comment type="caution">
    <text evidence="6">The sequence shown here is derived from an EMBL/GenBank/DDBJ whole genome shotgun (WGS) entry which is preliminary data.</text>
</comment>
<dbReference type="AlphaFoldDB" id="A0AAV8VJ25"/>
<evidence type="ECO:0000256" key="5">
    <source>
        <dbReference type="ARBA" id="ARBA00023242"/>
    </source>
</evidence>
<dbReference type="Proteomes" id="UP001159042">
    <property type="component" value="Unassembled WGS sequence"/>
</dbReference>